<organism evidence="1 2">
    <name type="scientific">Enterobacter mori</name>
    <dbReference type="NCBI Taxonomy" id="539813"/>
    <lineage>
        <taxon>Bacteria</taxon>
        <taxon>Pseudomonadati</taxon>
        <taxon>Pseudomonadota</taxon>
        <taxon>Gammaproteobacteria</taxon>
        <taxon>Enterobacterales</taxon>
        <taxon>Enterobacteriaceae</taxon>
        <taxon>Enterobacter</taxon>
    </lineage>
</organism>
<dbReference type="Gene3D" id="3.90.1480.10">
    <property type="entry name" value="Alpha-2,3-sialyltransferase"/>
    <property type="match status" value="1"/>
</dbReference>
<dbReference type="AlphaFoldDB" id="A0A9Q7NRG6"/>
<evidence type="ECO:0000313" key="1">
    <source>
        <dbReference type="EMBL" id="RTQ22041.1"/>
    </source>
</evidence>
<sequence length="189" mass="21009">MNTFIICASGPSLNKPDCELISGSGLPVIAVNSTWRAVPDCEYIYAGDLRWWDANIDVLPSSASRWTCNYRAHKRYGLNLFDTDTRWAFNSGQRSILFAASLGAKNIILLGFDCSINGGSHWHGDHADLDNPTAESVTRWRGEFANTARALAGKVNIINSSRQTELKCFRRLSLEEALSNALPQVFRKI</sequence>
<proteinExistence type="predicted"/>
<reference evidence="1 2" key="1">
    <citation type="submission" date="2018-12" db="EMBL/GenBank/DDBJ databases">
        <title>The Batch Genome Submission of Enterobacter spp. strains.</title>
        <authorList>
            <person name="Wei L."/>
            <person name="Wu W."/>
            <person name="Lin J."/>
            <person name="Zhang X."/>
            <person name="Feng Y."/>
            <person name="Zong Z."/>
        </authorList>
    </citation>
    <scope>NUCLEOTIDE SEQUENCE [LARGE SCALE GENOMIC DNA]</scope>
    <source>
        <strain evidence="1 2">SCEM020047</strain>
    </source>
</reference>
<dbReference type="Proteomes" id="UP000282263">
    <property type="component" value="Unassembled WGS sequence"/>
</dbReference>
<accession>A0A9Q7NRG6</accession>
<protein>
    <recommendedName>
        <fullName evidence="3">Norphogenetic protein</fullName>
    </recommendedName>
</protein>
<name>A0A9Q7NRG6_9ENTR</name>
<comment type="caution">
    <text evidence="1">The sequence shown here is derived from an EMBL/GenBank/DDBJ whole genome shotgun (WGS) entry which is preliminary data.</text>
</comment>
<dbReference type="EMBL" id="RXPP01000026">
    <property type="protein sequence ID" value="RTQ22041.1"/>
    <property type="molecule type" value="Genomic_DNA"/>
</dbReference>
<dbReference type="RefSeq" id="WP_126817233.1">
    <property type="nucleotide sequence ID" value="NZ_JAJHUL010000018.1"/>
</dbReference>
<evidence type="ECO:0008006" key="3">
    <source>
        <dbReference type="Google" id="ProtNLM"/>
    </source>
</evidence>
<evidence type="ECO:0000313" key="2">
    <source>
        <dbReference type="Proteomes" id="UP000282263"/>
    </source>
</evidence>
<gene>
    <name evidence="1" type="ORF">EKN29_20180</name>
</gene>